<dbReference type="InterPro" id="IPR051614">
    <property type="entry name" value="UPF0045_domain"/>
</dbReference>
<keyword evidence="5" id="KW-1185">Reference proteome</keyword>
<feature type="domain" description="Thiamine-binding protein" evidence="3">
    <location>
        <begin position="4"/>
        <end position="96"/>
    </location>
</feature>
<evidence type="ECO:0000313" key="4">
    <source>
        <dbReference type="EMBL" id="KAB3530048.1"/>
    </source>
</evidence>
<dbReference type="OrthoDB" id="5886358at2"/>
<dbReference type="PANTHER" id="PTHR33777">
    <property type="entry name" value="UPF0045 PROTEIN ECM15"/>
    <property type="match status" value="1"/>
</dbReference>
<feature type="region of interest" description="Disordered" evidence="2">
    <location>
        <begin position="78"/>
        <end position="99"/>
    </location>
</feature>
<comment type="caution">
    <text evidence="4">The sequence shown here is derived from an EMBL/GenBank/DDBJ whole genome shotgun (WGS) entry which is preliminary data.</text>
</comment>
<protein>
    <submittedName>
        <fullName evidence="4">MTH1187 family thiamine-binding protein</fullName>
    </submittedName>
</protein>
<proteinExistence type="inferred from homology"/>
<evidence type="ECO:0000259" key="3">
    <source>
        <dbReference type="Pfam" id="PF01910"/>
    </source>
</evidence>
<gene>
    <name evidence="4" type="ORF">F8153_08120</name>
</gene>
<dbReference type="Pfam" id="PF01910">
    <property type="entry name" value="Thiamine_BP"/>
    <property type="match status" value="1"/>
</dbReference>
<evidence type="ECO:0000256" key="2">
    <source>
        <dbReference type="SAM" id="MobiDB-lite"/>
    </source>
</evidence>
<name>A0A833HNT9_9FIRM</name>
<evidence type="ECO:0000256" key="1">
    <source>
        <dbReference type="ARBA" id="ARBA00010272"/>
    </source>
</evidence>
<reference evidence="4 5" key="1">
    <citation type="submission" date="2019-10" db="EMBL/GenBank/DDBJ databases">
        <title>Alkaliphilus serpentinus sp. nov. and Alkaliphilus pronyensis sp. nov., two novel anaerobic alkaliphilic species isolated from the serpentinized-hosted hydrothermal field of the Prony Bay (New Caledonia).</title>
        <authorList>
            <person name="Postec A."/>
        </authorList>
    </citation>
    <scope>NUCLEOTIDE SEQUENCE [LARGE SCALE GENOMIC DNA]</scope>
    <source>
        <strain evidence="4 5">LacT</strain>
    </source>
</reference>
<dbReference type="InterPro" id="IPR029756">
    <property type="entry name" value="MTH1187/YkoF-like"/>
</dbReference>
<dbReference type="PANTHER" id="PTHR33777:SF1">
    <property type="entry name" value="UPF0045 PROTEIN ECM15"/>
    <property type="match status" value="1"/>
</dbReference>
<dbReference type="GO" id="GO:0005829">
    <property type="term" value="C:cytosol"/>
    <property type="evidence" value="ECO:0007669"/>
    <property type="project" value="TreeGrafter"/>
</dbReference>
<accession>A0A833HNT9</accession>
<dbReference type="RefSeq" id="WP_151865855.1">
    <property type="nucleotide sequence ID" value="NZ_WBZB01000024.1"/>
</dbReference>
<dbReference type="SUPFAM" id="SSF89957">
    <property type="entry name" value="MTH1187/YkoF-like"/>
    <property type="match status" value="1"/>
</dbReference>
<dbReference type="Gene3D" id="3.30.70.930">
    <property type="match status" value="1"/>
</dbReference>
<evidence type="ECO:0000313" key="5">
    <source>
        <dbReference type="Proteomes" id="UP000465601"/>
    </source>
</evidence>
<dbReference type="EMBL" id="WBZB01000024">
    <property type="protein sequence ID" value="KAB3530048.1"/>
    <property type="molecule type" value="Genomic_DNA"/>
</dbReference>
<organism evidence="4 5">
    <name type="scientific">Alkaliphilus serpentinus</name>
    <dbReference type="NCBI Taxonomy" id="1482731"/>
    <lineage>
        <taxon>Bacteria</taxon>
        <taxon>Bacillati</taxon>
        <taxon>Bacillota</taxon>
        <taxon>Clostridia</taxon>
        <taxon>Peptostreptococcales</taxon>
        <taxon>Natronincolaceae</taxon>
        <taxon>Alkaliphilus</taxon>
    </lineage>
</organism>
<comment type="similarity">
    <text evidence="1">Belongs to the UPF0045 family.</text>
</comment>
<sequence length="99" mass="11165">MAIVELTIVPLGTGSTSISNYVADCHKILMMEKELKYQLTPMGTIIEGDLNRILETIKKMHEIPFKKGAMRVSTSIKIDDRRDQEGSMQQKLQSVEAKL</sequence>
<dbReference type="Proteomes" id="UP000465601">
    <property type="component" value="Unassembled WGS sequence"/>
</dbReference>
<dbReference type="InterPro" id="IPR002767">
    <property type="entry name" value="Thiamine_BP"/>
</dbReference>
<dbReference type="AlphaFoldDB" id="A0A833HNT9"/>
<dbReference type="NCBIfam" id="TIGR00106">
    <property type="entry name" value="MTH1187 family thiamine-binding protein"/>
    <property type="match status" value="1"/>
</dbReference>